<name>Q2RSF6_RHORT</name>
<reference evidence="2 3" key="1">
    <citation type="journal article" date="2011" name="Stand. Genomic Sci.">
        <title>Complete genome sequence of Rhodospirillum rubrum type strain (S1).</title>
        <authorList>
            <person name="Munk A.C."/>
            <person name="Copeland A."/>
            <person name="Lucas S."/>
            <person name="Lapidus A."/>
            <person name="Del Rio T.G."/>
            <person name="Barry K."/>
            <person name="Detter J.C."/>
            <person name="Hammon N."/>
            <person name="Israni S."/>
            <person name="Pitluck S."/>
            <person name="Brettin T."/>
            <person name="Bruce D."/>
            <person name="Han C."/>
            <person name="Tapia R."/>
            <person name="Gilna P."/>
            <person name="Schmutz J."/>
            <person name="Larimer F."/>
            <person name="Land M."/>
            <person name="Kyrpides N.C."/>
            <person name="Mavromatis K."/>
            <person name="Richardson P."/>
            <person name="Rohde M."/>
            <person name="Goker M."/>
            <person name="Klenk H.P."/>
            <person name="Zhang Y."/>
            <person name="Roberts G.P."/>
            <person name="Reslewic S."/>
            <person name="Schwartz D.C."/>
        </authorList>
    </citation>
    <scope>NUCLEOTIDE SEQUENCE [LARGE SCALE GENOMIC DNA]</scope>
    <source>
        <strain evidence="3">ATCC 11170 / ATH 1.1.1 / DSM 467 / LMG 4362 / NCIMB 8255 / S1</strain>
    </source>
</reference>
<feature type="region of interest" description="Disordered" evidence="1">
    <location>
        <begin position="63"/>
        <end position="83"/>
    </location>
</feature>
<sequence>MNRHRFDRCQYLSGDPARRSFCDRPVRPGSAYCPDHHRLCHPPPGSGAYRRVLREFREAGRFTALSPWPPTGAAAGDGRGEEP</sequence>
<dbReference type="Proteomes" id="UP000001929">
    <property type="component" value="Chromosome"/>
</dbReference>
<proteinExistence type="predicted"/>
<dbReference type="KEGG" id="rru:Rru_A2139"/>
<evidence type="ECO:0008006" key="4">
    <source>
        <dbReference type="Google" id="ProtNLM"/>
    </source>
</evidence>
<dbReference type="HOGENOM" id="CLU_2540408_0_0_5"/>
<dbReference type="RefSeq" id="WP_011389988.1">
    <property type="nucleotide sequence ID" value="NC_007643.1"/>
</dbReference>
<dbReference type="STRING" id="269796.Rru_A2139"/>
<dbReference type="PATRIC" id="fig|269796.9.peg.2232"/>
<dbReference type="EMBL" id="CP000230">
    <property type="protein sequence ID" value="ABC22939.1"/>
    <property type="molecule type" value="Genomic_DNA"/>
</dbReference>
<keyword evidence="3" id="KW-1185">Reference proteome</keyword>
<organism evidence="2 3">
    <name type="scientific">Rhodospirillum rubrum (strain ATCC 11170 / ATH 1.1.1 / DSM 467 / LMG 4362 / NCIMB 8255 / S1)</name>
    <dbReference type="NCBI Taxonomy" id="269796"/>
    <lineage>
        <taxon>Bacteria</taxon>
        <taxon>Pseudomonadati</taxon>
        <taxon>Pseudomonadota</taxon>
        <taxon>Alphaproteobacteria</taxon>
        <taxon>Rhodospirillales</taxon>
        <taxon>Rhodospirillaceae</taxon>
        <taxon>Rhodospirillum</taxon>
    </lineage>
</organism>
<gene>
    <name evidence="2" type="ordered locus">Rru_A2139</name>
</gene>
<evidence type="ECO:0000256" key="1">
    <source>
        <dbReference type="SAM" id="MobiDB-lite"/>
    </source>
</evidence>
<dbReference type="EnsemblBacteria" id="ABC22939">
    <property type="protein sequence ID" value="ABC22939"/>
    <property type="gene ID" value="Rru_A2139"/>
</dbReference>
<evidence type="ECO:0000313" key="2">
    <source>
        <dbReference type="EMBL" id="ABC22939.1"/>
    </source>
</evidence>
<protein>
    <recommendedName>
        <fullName evidence="4">GcrA cell cycle regulator</fullName>
    </recommendedName>
</protein>
<dbReference type="AlphaFoldDB" id="Q2RSF6"/>
<evidence type="ECO:0000313" key="3">
    <source>
        <dbReference type="Proteomes" id="UP000001929"/>
    </source>
</evidence>
<accession>Q2RSF6</accession>